<sequence>MSGIWYWCQRSQVVYPVQVRLLGDPIDTSEQQVDRVWTPRSQTARQFSPDKVGNGVRSKFGIIPHHRAMSSFFTLPASQRKRKREGRAGAPASKKRGVDADGVSGAKGSRRTKEREQSISGSDLDEDDAESIVSGVSGEESDSESDEGETAADRRLKLAERYLDNVREEVDEYGFDAAEIDRDLIAERLKEDVSTTSIAVHAPFVYTVSKDKTLIKWELATPSHATTDSSANGQNSSSKRPPRPQRKKPKQVRFTRGLQKIAESDEEHGHTKNILSVAVSPSGKFVATGGEDRKLIIWDAETLTPLKTFTQHRDSVSGLAFARHISTMSSGEQLFSGSFDRTIKTWSLSTAGHAYVETLFGHQDHISSLTAMTIDQCVSVGARDRTARLWKVVDESQLIFRGGSSKHSYQENNLDCVAPLPPNHFVTGSDSGAISLWSVHKKKPLHTITLAHGLDPLPPLDELSSEVDPNIAASNARHMRRNPRWITALATLPGTDIVLSGSWDGWIRAWKISEDKKTIIPLGAIGGVSSEPDTPSQQLKQSLALDNPVDSAQMAVDGRREQKMEEIKEEAEPLVKGVINGIAVFERRAETSKPGQPKSKSESAEPEPRGLCIVAAVGKEHRFGRWKGFANNYYEGPTPDGRNGAVVFEVPFINGNPQSK</sequence>
<proteinExistence type="predicted"/>
<evidence type="ECO:0000256" key="5">
    <source>
        <dbReference type="PROSITE-ProRule" id="PRU00221"/>
    </source>
</evidence>
<dbReference type="GO" id="GO:0034511">
    <property type="term" value="F:U3 snoRNA binding"/>
    <property type="evidence" value="ECO:0007669"/>
    <property type="project" value="InterPro"/>
</dbReference>
<dbReference type="InterPro" id="IPR036322">
    <property type="entry name" value="WD40_repeat_dom_sf"/>
</dbReference>
<protein>
    <submittedName>
        <fullName evidence="7">Unnamed protein product</fullName>
    </submittedName>
</protein>
<feature type="repeat" description="WD" evidence="5">
    <location>
        <begin position="359"/>
        <end position="400"/>
    </location>
</feature>
<evidence type="ECO:0000256" key="3">
    <source>
        <dbReference type="ARBA" id="ARBA00022737"/>
    </source>
</evidence>
<evidence type="ECO:0000313" key="7">
    <source>
        <dbReference type="EMBL" id="GMG23737.1"/>
    </source>
</evidence>
<dbReference type="SMART" id="SM00320">
    <property type="entry name" value="WD40"/>
    <property type="match status" value="6"/>
</dbReference>
<organism evidence="7 8">
    <name type="scientific">Aspergillus oryzae</name>
    <name type="common">Yellow koji mold</name>
    <dbReference type="NCBI Taxonomy" id="5062"/>
    <lineage>
        <taxon>Eukaryota</taxon>
        <taxon>Fungi</taxon>
        <taxon>Dikarya</taxon>
        <taxon>Ascomycota</taxon>
        <taxon>Pezizomycotina</taxon>
        <taxon>Eurotiomycetes</taxon>
        <taxon>Eurotiomycetidae</taxon>
        <taxon>Eurotiales</taxon>
        <taxon>Aspergillaceae</taxon>
        <taxon>Aspergillus</taxon>
        <taxon>Aspergillus subgen. Circumdati</taxon>
    </lineage>
</organism>
<feature type="repeat" description="WD" evidence="5">
    <location>
        <begin position="309"/>
        <end position="356"/>
    </location>
</feature>
<dbReference type="PROSITE" id="PS00678">
    <property type="entry name" value="WD_REPEATS_1"/>
    <property type="match status" value="1"/>
</dbReference>
<evidence type="ECO:0000256" key="2">
    <source>
        <dbReference type="ARBA" id="ARBA00022574"/>
    </source>
</evidence>
<feature type="compositionally biased region" description="Polar residues" evidence="6">
    <location>
        <begin position="224"/>
        <end position="235"/>
    </location>
</feature>
<feature type="compositionally biased region" description="Basic residues" evidence="6">
    <location>
        <begin position="240"/>
        <end position="253"/>
    </location>
</feature>
<dbReference type="InterPro" id="IPR001680">
    <property type="entry name" value="WD40_rpt"/>
</dbReference>
<gene>
    <name evidence="7" type="ORF">Aory04_000112100</name>
</gene>
<comment type="caution">
    <text evidence="7">The sequence shown here is derived from an EMBL/GenBank/DDBJ whole genome shotgun (WGS) entry which is preliminary data.</text>
</comment>
<evidence type="ECO:0000256" key="4">
    <source>
        <dbReference type="ARBA" id="ARBA00023242"/>
    </source>
</evidence>
<dbReference type="InterPro" id="IPR039241">
    <property type="entry name" value="Rrp9-like"/>
</dbReference>
<dbReference type="EMBL" id="BSYA01000007">
    <property type="protein sequence ID" value="GMG23737.1"/>
    <property type="molecule type" value="Genomic_DNA"/>
</dbReference>
<dbReference type="Gene3D" id="2.130.10.10">
    <property type="entry name" value="YVTN repeat-like/Quinoprotein amine dehydrogenase"/>
    <property type="match status" value="1"/>
</dbReference>
<reference evidence="7" key="1">
    <citation type="submission" date="2023-04" db="EMBL/GenBank/DDBJ databases">
        <title>Aspergillus oryzae NBRC 4228.</title>
        <authorList>
            <person name="Ichikawa N."/>
            <person name="Sato H."/>
            <person name="Tonouchi N."/>
        </authorList>
    </citation>
    <scope>NUCLEOTIDE SEQUENCE</scope>
    <source>
        <strain evidence="7">NBRC 4228</strain>
    </source>
</reference>
<evidence type="ECO:0000313" key="8">
    <source>
        <dbReference type="Proteomes" id="UP001165205"/>
    </source>
</evidence>
<dbReference type="GO" id="GO:0032040">
    <property type="term" value="C:small-subunit processome"/>
    <property type="evidence" value="ECO:0007669"/>
    <property type="project" value="TreeGrafter"/>
</dbReference>
<evidence type="ECO:0000256" key="6">
    <source>
        <dbReference type="SAM" id="MobiDB-lite"/>
    </source>
</evidence>
<name>A0AAN5BMU1_ASPOZ</name>
<dbReference type="SUPFAM" id="SSF50978">
    <property type="entry name" value="WD40 repeat-like"/>
    <property type="match status" value="1"/>
</dbReference>
<evidence type="ECO:0000256" key="1">
    <source>
        <dbReference type="ARBA" id="ARBA00004123"/>
    </source>
</evidence>
<dbReference type="InterPro" id="IPR015943">
    <property type="entry name" value="WD40/YVTN_repeat-like_dom_sf"/>
</dbReference>
<dbReference type="Proteomes" id="UP001165205">
    <property type="component" value="Unassembled WGS sequence"/>
</dbReference>
<dbReference type="CDD" id="cd00200">
    <property type="entry name" value="WD40"/>
    <property type="match status" value="1"/>
</dbReference>
<feature type="region of interest" description="Disordered" evidence="6">
    <location>
        <begin position="224"/>
        <end position="255"/>
    </location>
</feature>
<feature type="region of interest" description="Disordered" evidence="6">
    <location>
        <begin position="587"/>
        <end position="607"/>
    </location>
</feature>
<dbReference type="InterPro" id="IPR019775">
    <property type="entry name" value="WD40_repeat_CS"/>
</dbReference>
<dbReference type="PANTHER" id="PTHR19865">
    <property type="entry name" value="U3 SMALL NUCLEOLAR RNA INTERACTING PROTEIN 2"/>
    <property type="match status" value="1"/>
</dbReference>
<dbReference type="Pfam" id="PF00400">
    <property type="entry name" value="WD40"/>
    <property type="match status" value="4"/>
</dbReference>
<comment type="subcellular location">
    <subcellularLocation>
        <location evidence="1">Nucleus</location>
    </subcellularLocation>
</comment>
<dbReference type="PROSITE" id="PS50082">
    <property type="entry name" value="WD_REPEATS_2"/>
    <property type="match status" value="4"/>
</dbReference>
<feature type="compositionally biased region" description="Acidic residues" evidence="6">
    <location>
        <begin position="139"/>
        <end position="150"/>
    </location>
</feature>
<keyword evidence="4" id="KW-0539">Nucleus</keyword>
<keyword evidence="3" id="KW-0677">Repeat</keyword>
<keyword evidence="2 5" id="KW-0853">WD repeat</keyword>
<dbReference type="AlphaFoldDB" id="A0AAN5BMU1"/>
<accession>A0AAN5BMU1</accession>
<dbReference type="PROSITE" id="PS50294">
    <property type="entry name" value="WD_REPEATS_REGION"/>
    <property type="match status" value="1"/>
</dbReference>
<feature type="repeat" description="WD" evidence="5">
    <location>
        <begin position="479"/>
        <end position="520"/>
    </location>
</feature>
<dbReference type="PANTHER" id="PTHR19865:SF0">
    <property type="entry name" value="U3 SMALL NUCLEOLAR RNA-INTERACTING PROTEIN 2"/>
    <property type="match status" value="1"/>
</dbReference>
<feature type="repeat" description="WD" evidence="5">
    <location>
        <begin position="267"/>
        <end position="308"/>
    </location>
</feature>
<feature type="region of interest" description="Disordered" evidence="6">
    <location>
        <begin position="71"/>
        <end position="152"/>
    </location>
</feature>